<proteinExistence type="predicted"/>
<evidence type="ECO:0000313" key="2">
    <source>
        <dbReference type="Proteomes" id="UP000019486"/>
    </source>
</evidence>
<protein>
    <submittedName>
        <fullName evidence="1">Uncharacterized protein</fullName>
    </submittedName>
</protein>
<gene>
    <name evidence="1" type="ORF">N825_36200</name>
</gene>
<keyword evidence="2" id="KW-1185">Reference proteome</keyword>
<organism evidence="1 2">
    <name type="scientific">Skermanella stibiiresistens SB22</name>
    <dbReference type="NCBI Taxonomy" id="1385369"/>
    <lineage>
        <taxon>Bacteria</taxon>
        <taxon>Pseudomonadati</taxon>
        <taxon>Pseudomonadota</taxon>
        <taxon>Alphaproteobacteria</taxon>
        <taxon>Rhodospirillales</taxon>
        <taxon>Azospirillaceae</taxon>
        <taxon>Skermanella</taxon>
    </lineage>
</organism>
<dbReference type="EMBL" id="AVFL01000008">
    <property type="protein sequence ID" value="EWY40385.1"/>
    <property type="molecule type" value="Genomic_DNA"/>
</dbReference>
<dbReference type="OrthoDB" id="7365779at2"/>
<evidence type="ECO:0000313" key="1">
    <source>
        <dbReference type="EMBL" id="EWY40385.1"/>
    </source>
</evidence>
<dbReference type="AlphaFoldDB" id="W9H2H3"/>
<accession>W9H2H3</accession>
<name>W9H2H3_9PROT</name>
<dbReference type="Proteomes" id="UP000019486">
    <property type="component" value="Unassembled WGS sequence"/>
</dbReference>
<comment type="caution">
    <text evidence="1">The sequence shown here is derived from an EMBL/GenBank/DDBJ whole genome shotgun (WGS) entry which is preliminary data.</text>
</comment>
<reference evidence="1 2" key="1">
    <citation type="submission" date="2013-08" db="EMBL/GenBank/DDBJ databases">
        <title>The genome sequence of Skermanella stibiiresistens.</title>
        <authorList>
            <person name="Zhu W."/>
            <person name="Wang G."/>
        </authorList>
    </citation>
    <scope>NUCLEOTIDE SEQUENCE [LARGE SCALE GENOMIC DNA]</scope>
    <source>
        <strain evidence="1 2">SB22</strain>
    </source>
</reference>
<dbReference type="RefSeq" id="WP_037451916.1">
    <property type="nucleotide sequence ID" value="NZ_AVFL01000008.1"/>
</dbReference>
<sequence length="87" mass="9837">MDDQPLRTVNESTAMRAALIHLMLLDDYIGVVLSRAEACEPGFLRESLIEYVGTLQRERLTYYRIGLQRTRDGDDAADQDASFEKAA</sequence>